<dbReference type="Gene3D" id="3.10.110.10">
    <property type="entry name" value="Ubiquitin Conjugating Enzyme"/>
    <property type="match status" value="1"/>
</dbReference>
<dbReference type="SMART" id="SM00212">
    <property type="entry name" value="UBCc"/>
    <property type="match status" value="1"/>
</dbReference>
<protein>
    <recommendedName>
        <fullName evidence="2">UBC core domain-containing protein</fullName>
    </recommendedName>
</protein>
<dbReference type="Pfam" id="PF00179">
    <property type="entry name" value="UQ_con"/>
    <property type="match status" value="1"/>
</dbReference>
<dbReference type="Proteomes" id="UP000694540">
    <property type="component" value="Unplaced"/>
</dbReference>
<evidence type="ECO:0000256" key="1">
    <source>
        <dbReference type="SAM" id="MobiDB-lite"/>
    </source>
</evidence>
<dbReference type="AlphaFoldDB" id="A0A8C3X256"/>
<evidence type="ECO:0000313" key="4">
    <source>
        <dbReference type="Proteomes" id="UP000694540"/>
    </source>
</evidence>
<dbReference type="Ensembl" id="ENSCWAT00000020036.1">
    <property type="protein sequence ID" value="ENSCWAP00000018463.1"/>
    <property type="gene ID" value="ENSCWAG00000014190.1"/>
</dbReference>
<proteinExistence type="predicted"/>
<reference evidence="3" key="2">
    <citation type="submission" date="2025-09" db="UniProtKB">
        <authorList>
            <consortium name="Ensembl"/>
        </authorList>
    </citation>
    <scope>IDENTIFICATION</scope>
</reference>
<organism evidence="3 4">
    <name type="scientific">Catagonus wagneri</name>
    <name type="common">Chacoan peccary</name>
    <dbReference type="NCBI Taxonomy" id="51154"/>
    <lineage>
        <taxon>Eukaryota</taxon>
        <taxon>Metazoa</taxon>
        <taxon>Chordata</taxon>
        <taxon>Craniata</taxon>
        <taxon>Vertebrata</taxon>
        <taxon>Euteleostomi</taxon>
        <taxon>Mammalia</taxon>
        <taxon>Eutheria</taxon>
        <taxon>Laurasiatheria</taxon>
        <taxon>Artiodactyla</taxon>
        <taxon>Suina</taxon>
        <taxon>Tayassuidae</taxon>
        <taxon>Catagonus</taxon>
    </lineage>
</organism>
<evidence type="ECO:0000313" key="3">
    <source>
        <dbReference type="Ensembl" id="ENSCWAP00000018463.1"/>
    </source>
</evidence>
<accession>A0A8C3X256</accession>
<evidence type="ECO:0000259" key="2">
    <source>
        <dbReference type="PROSITE" id="PS50127"/>
    </source>
</evidence>
<dbReference type="InterPro" id="IPR050113">
    <property type="entry name" value="Ub_conjugating_enzyme"/>
</dbReference>
<dbReference type="PROSITE" id="PS50127">
    <property type="entry name" value="UBC_2"/>
    <property type="match status" value="1"/>
</dbReference>
<feature type="compositionally biased region" description="Basic and acidic residues" evidence="1">
    <location>
        <begin position="177"/>
        <end position="196"/>
    </location>
</feature>
<feature type="region of interest" description="Disordered" evidence="1">
    <location>
        <begin position="164"/>
        <end position="199"/>
    </location>
</feature>
<feature type="domain" description="UBC core" evidence="2">
    <location>
        <begin position="1"/>
        <end position="160"/>
    </location>
</feature>
<reference evidence="3" key="1">
    <citation type="submission" date="2025-08" db="UniProtKB">
        <authorList>
            <consortium name="Ensembl"/>
        </authorList>
    </citation>
    <scope>IDENTIFICATION</scope>
</reference>
<name>A0A8C3X256_9CETA</name>
<dbReference type="SUPFAM" id="SSF54495">
    <property type="entry name" value="UBC-like"/>
    <property type="match status" value="1"/>
</dbReference>
<keyword evidence="4" id="KW-1185">Reference proteome</keyword>
<dbReference type="InterPro" id="IPR016135">
    <property type="entry name" value="UBQ-conjugating_enzyme/RWD"/>
</dbReference>
<sequence>PVRPLVHSLQKTLLLELKGPQEEPMEGFQVTLMNEGDCYNLRQPPLGCLMFPIGYPYAWPAFWCLTKRWHPSICETGNVCISILLPPVDDPLCEELPSEPWNPTHNVGTVLLSIISLLNEPNTFSPKNVDTSAMYRKWKEQSRYREYMDIVWNQVLGTKVEVERDNMKVPPHAGQSIRKDKGPRQRGQEDSCFRDEPQEETQMCLYSKDITVCRKSDGIYKKSTRASK</sequence>
<dbReference type="InterPro" id="IPR000608">
    <property type="entry name" value="UBC"/>
</dbReference>
<dbReference type="GeneTree" id="ENSGT00940000160356"/>
<dbReference type="PANTHER" id="PTHR24067">
    <property type="entry name" value="UBIQUITIN-CONJUGATING ENZYME E2"/>
    <property type="match status" value="1"/>
</dbReference>